<name>A0A090T402_9VIBR</name>
<protein>
    <recommendedName>
        <fullName evidence="4">Outer membrane protein</fullName>
    </recommendedName>
</protein>
<reference evidence="2 3" key="1">
    <citation type="submission" date="2014-09" db="EMBL/GenBank/DDBJ databases">
        <title>Vibrio maritimus JCM 19240. (C210) whole genome shotgun sequence.</title>
        <authorList>
            <person name="Sawabe T."/>
            <person name="Meirelles P."/>
            <person name="Nakanishi M."/>
            <person name="Sayaka M."/>
            <person name="Hattori M."/>
            <person name="Ohkuma M."/>
        </authorList>
    </citation>
    <scope>NUCLEOTIDE SEQUENCE [LARGE SCALE GENOMIC DNA]</scope>
    <source>
        <strain evidence="2 3">JCM 19240</strain>
    </source>
</reference>
<sequence>MKTSVSIAAILAATSFVSVASESEEVQDMSDPLAVYTQLGAGITDRGLNFKMGQTFDTGSDTTMGMNVFEIKGAMGETLGFRDQANDSVDSLRFRRLQADMTNGRGSQFDANYDFNNEAGSFSYSFIQALPKLGPVQFYPLAGLGVAFGNNVAGDNGEVISGYSVPGTFGLVGSYTKIEITDRIWLNYNPMWMTTLSGSKAYTEHGFQGESSVLAHEVAASYQSHRALMFDTLPTGRSMETLKMVNIESSLITSFNLVSS</sequence>
<keyword evidence="1" id="KW-0732">Signal</keyword>
<comment type="caution">
    <text evidence="2">The sequence shown here is derived from an EMBL/GenBank/DDBJ whole genome shotgun (WGS) entry which is preliminary data.</text>
</comment>
<evidence type="ECO:0000313" key="2">
    <source>
        <dbReference type="EMBL" id="GAL34661.1"/>
    </source>
</evidence>
<evidence type="ECO:0000256" key="1">
    <source>
        <dbReference type="SAM" id="SignalP"/>
    </source>
</evidence>
<proteinExistence type="predicted"/>
<evidence type="ECO:0000313" key="3">
    <source>
        <dbReference type="Proteomes" id="UP000029224"/>
    </source>
</evidence>
<organism evidence="2 3">
    <name type="scientific">Vibrio maritimus</name>
    <dbReference type="NCBI Taxonomy" id="990268"/>
    <lineage>
        <taxon>Bacteria</taxon>
        <taxon>Pseudomonadati</taxon>
        <taxon>Pseudomonadota</taxon>
        <taxon>Gammaproteobacteria</taxon>
        <taxon>Vibrionales</taxon>
        <taxon>Vibrionaceae</taxon>
        <taxon>Vibrio</taxon>
    </lineage>
</organism>
<gene>
    <name evidence="2" type="ORF">JCM19240_4211</name>
</gene>
<feature type="signal peptide" evidence="1">
    <location>
        <begin position="1"/>
        <end position="20"/>
    </location>
</feature>
<accession>A0A090T402</accession>
<evidence type="ECO:0008006" key="4">
    <source>
        <dbReference type="Google" id="ProtNLM"/>
    </source>
</evidence>
<reference evidence="2 3" key="2">
    <citation type="submission" date="2014-09" db="EMBL/GenBank/DDBJ databases">
        <authorList>
            <consortium name="NBRP consortium"/>
            <person name="Sawabe T."/>
            <person name="Meirelles P."/>
            <person name="Nakanishi M."/>
            <person name="Sayaka M."/>
            <person name="Hattori M."/>
            <person name="Ohkuma M."/>
        </authorList>
    </citation>
    <scope>NUCLEOTIDE SEQUENCE [LARGE SCALE GENOMIC DNA]</scope>
    <source>
        <strain evidence="2 3">JCM 19240</strain>
    </source>
</reference>
<dbReference type="Proteomes" id="UP000029224">
    <property type="component" value="Unassembled WGS sequence"/>
</dbReference>
<feature type="chain" id="PRO_5001863831" description="Outer membrane protein" evidence="1">
    <location>
        <begin position="21"/>
        <end position="260"/>
    </location>
</feature>
<keyword evidence="3" id="KW-1185">Reference proteome</keyword>
<dbReference type="AlphaFoldDB" id="A0A090T402"/>
<dbReference type="EMBL" id="BBMT01000005">
    <property type="protein sequence ID" value="GAL34661.1"/>
    <property type="molecule type" value="Genomic_DNA"/>
</dbReference>